<dbReference type="EMBL" id="JAUSQU010000001">
    <property type="protein sequence ID" value="MDP9849398.1"/>
    <property type="molecule type" value="Genomic_DNA"/>
</dbReference>
<name>A0ABT9QRN8_9ACTN</name>
<feature type="coiled-coil region" evidence="1">
    <location>
        <begin position="26"/>
        <end position="53"/>
    </location>
</feature>
<evidence type="ECO:0000256" key="1">
    <source>
        <dbReference type="SAM" id="Coils"/>
    </source>
</evidence>
<keyword evidence="1" id="KW-0175">Coiled coil</keyword>
<accession>A0ABT9QRN8</accession>
<proteinExistence type="predicted"/>
<dbReference type="Proteomes" id="UP001225356">
    <property type="component" value="Unassembled WGS sequence"/>
</dbReference>
<comment type="caution">
    <text evidence="2">The sequence shown here is derived from an EMBL/GenBank/DDBJ whole genome shotgun (WGS) entry which is preliminary data.</text>
</comment>
<reference evidence="2 3" key="1">
    <citation type="submission" date="2023-07" db="EMBL/GenBank/DDBJ databases">
        <title>Sequencing the genomes of 1000 actinobacteria strains.</title>
        <authorList>
            <person name="Klenk H.-P."/>
        </authorList>
    </citation>
    <scope>NUCLEOTIDE SEQUENCE [LARGE SCALE GENOMIC DNA]</scope>
    <source>
        <strain evidence="2 3">DSM 46740</strain>
    </source>
</reference>
<evidence type="ECO:0000313" key="3">
    <source>
        <dbReference type="Proteomes" id="UP001225356"/>
    </source>
</evidence>
<gene>
    <name evidence="2" type="ORF">J2853_008609</name>
</gene>
<evidence type="ECO:0008006" key="4">
    <source>
        <dbReference type="Google" id="ProtNLM"/>
    </source>
</evidence>
<evidence type="ECO:0000313" key="2">
    <source>
        <dbReference type="EMBL" id="MDP9849398.1"/>
    </source>
</evidence>
<dbReference type="RefSeq" id="WP_307567229.1">
    <property type="nucleotide sequence ID" value="NZ_JAUSQU010000001.1"/>
</dbReference>
<protein>
    <recommendedName>
        <fullName evidence="4">WXG100 family type VII secretion target</fullName>
    </recommendedName>
</protein>
<sequence length="130" mass="14067">MADADVGGAYGGFFLDSGWPGLDSAKDELYVDKEKIEVVVKALEENLARLKGAEKGSLSNLTEFTNLTEMQLGTWNTAKALSKTVGNAHTASTGVYQEIIEKYEAAISLIKSAAMTHGMTEVKNIEDMQF</sequence>
<keyword evidence="3" id="KW-1185">Reference proteome</keyword>
<organism evidence="2 3">
    <name type="scientific">Streptosporangium lutulentum</name>
    <dbReference type="NCBI Taxonomy" id="1461250"/>
    <lineage>
        <taxon>Bacteria</taxon>
        <taxon>Bacillati</taxon>
        <taxon>Actinomycetota</taxon>
        <taxon>Actinomycetes</taxon>
        <taxon>Streptosporangiales</taxon>
        <taxon>Streptosporangiaceae</taxon>
        <taxon>Streptosporangium</taxon>
    </lineage>
</organism>